<accession>A0A2L0F203</accession>
<feature type="domain" description="Fatty acid desaturase" evidence="1">
    <location>
        <begin position="87"/>
        <end position="357"/>
    </location>
</feature>
<reference evidence="2 3" key="1">
    <citation type="submission" date="2015-09" db="EMBL/GenBank/DDBJ databases">
        <title>Sorangium comparison.</title>
        <authorList>
            <person name="Zaburannyi N."/>
            <person name="Bunk B."/>
            <person name="Overmann J."/>
            <person name="Mueller R."/>
        </authorList>
    </citation>
    <scope>NUCLEOTIDE SEQUENCE [LARGE SCALE GENOMIC DNA]</scope>
    <source>
        <strain evidence="2 3">So ce26</strain>
    </source>
</reference>
<dbReference type="AlphaFoldDB" id="A0A2L0F203"/>
<dbReference type="PANTHER" id="PTHR19353:SF19">
    <property type="entry name" value="DELTA(5) FATTY ACID DESATURASE C-RELATED"/>
    <property type="match status" value="1"/>
</dbReference>
<evidence type="ECO:0000259" key="1">
    <source>
        <dbReference type="Pfam" id="PF00487"/>
    </source>
</evidence>
<dbReference type="OrthoDB" id="104711at2"/>
<organism evidence="2 3">
    <name type="scientific">Sorangium cellulosum</name>
    <name type="common">Polyangium cellulosum</name>
    <dbReference type="NCBI Taxonomy" id="56"/>
    <lineage>
        <taxon>Bacteria</taxon>
        <taxon>Pseudomonadati</taxon>
        <taxon>Myxococcota</taxon>
        <taxon>Polyangia</taxon>
        <taxon>Polyangiales</taxon>
        <taxon>Polyangiaceae</taxon>
        <taxon>Sorangium</taxon>
    </lineage>
</organism>
<proteinExistence type="predicted"/>
<dbReference type="Pfam" id="PF00487">
    <property type="entry name" value="FA_desaturase"/>
    <property type="match status" value="1"/>
</dbReference>
<dbReference type="Proteomes" id="UP000238348">
    <property type="component" value="Chromosome"/>
</dbReference>
<protein>
    <submittedName>
        <fullName evidence="2">Fatty acid desaturase</fullName>
    </submittedName>
</protein>
<dbReference type="InterPro" id="IPR005804">
    <property type="entry name" value="FA_desaturase_dom"/>
</dbReference>
<dbReference type="PANTHER" id="PTHR19353">
    <property type="entry name" value="FATTY ACID DESATURASE 2"/>
    <property type="match status" value="1"/>
</dbReference>
<dbReference type="GO" id="GO:0008610">
    <property type="term" value="P:lipid biosynthetic process"/>
    <property type="evidence" value="ECO:0007669"/>
    <property type="project" value="UniProtKB-ARBA"/>
</dbReference>
<name>A0A2L0F203_SORCE</name>
<gene>
    <name evidence="2" type="ORF">SOCE26_070130</name>
</gene>
<sequence>MRADSFSGDVSACTPIDPKSLPDAERYRLFGEELDALKQRTLARLGADDVAYVRRLDRLARRAEIAGRVLIHVSLEPVTFSLGVGALWVGKQLQATEIGHSALHGAWDGLPGAEKFESKTFRWDTPVDEASWQRGHNVRHHGNTNVAARDPDIHFGPVRLTEQTPHSPWHSWAVPATVALIFPNFLFVIGSHVAGLNDVFFDNGRPEKLDFLPDRSKESVRDAWKRGLRKYVPYYLKNYLFFPALAGPFFGKVLFGNWLAETIRDVYSAATIFCGHVGADVKSWPAGTRAHGRGEWYAMQVEATNDFEVSLPVSILCGGLDRQIEHHLFPTLPPPRLREIAPEVRAICERYGVNYKTDTWGKTLYKVFSHIARLSRKGGVREVVHAMT</sequence>
<dbReference type="InterPro" id="IPR012171">
    <property type="entry name" value="Fatty_acid_desaturase"/>
</dbReference>
<dbReference type="GO" id="GO:0016020">
    <property type="term" value="C:membrane"/>
    <property type="evidence" value="ECO:0007669"/>
    <property type="project" value="TreeGrafter"/>
</dbReference>
<dbReference type="RefSeq" id="WP_159397616.1">
    <property type="nucleotide sequence ID" value="NZ_CP012673.1"/>
</dbReference>
<evidence type="ECO:0000313" key="2">
    <source>
        <dbReference type="EMBL" id="AUX45521.1"/>
    </source>
</evidence>
<dbReference type="GO" id="GO:0016717">
    <property type="term" value="F:oxidoreductase activity, acting on paired donors, with oxidation of a pair of donors resulting in the reduction of molecular oxygen to two molecules of water"/>
    <property type="evidence" value="ECO:0007669"/>
    <property type="project" value="TreeGrafter"/>
</dbReference>
<evidence type="ECO:0000313" key="3">
    <source>
        <dbReference type="Proteomes" id="UP000238348"/>
    </source>
</evidence>
<dbReference type="EMBL" id="CP012673">
    <property type="protein sequence ID" value="AUX45521.1"/>
    <property type="molecule type" value="Genomic_DNA"/>
</dbReference>